<keyword evidence="4" id="KW-1185">Reference proteome</keyword>
<keyword evidence="1" id="KW-1133">Transmembrane helix</keyword>
<keyword evidence="1" id="KW-0812">Transmembrane</keyword>
<keyword evidence="1" id="KW-0472">Membrane</keyword>
<proteinExistence type="predicted"/>
<sequence length="179" mass="20732">MKIGKDKIEVSLLAKTISIVMTIVAYAIALVVIDLIFDELGTFRSYAIQSVSFGIFWFLLFDFTMNKFSKKVDKEIELDLEEGEELIAYGVANLFRNLEGKLFLTNKQLVFKLFQENLKTGTTKLTLDRIESIEKRKTMFIINNSLLVRTINGHEFKFVVNDRDEWFKVLNESLTLTKI</sequence>
<dbReference type="RefSeq" id="WP_090405961.1">
    <property type="nucleotide sequence ID" value="NZ_FNDQ01000004.1"/>
</dbReference>
<evidence type="ECO:0000313" key="4">
    <source>
        <dbReference type="Proteomes" id="UP000243588"/>
    </source>
</evidence>
<dbReference type="InterPro" id="IPR011993">
    <property type="entry name" value="PH-like_dom_sf"/>
</dbReference>
<dbReference type="InterPro" id="IPR004182">
    <property type="entry name" value="GRAM"/>
</dbReference>
<name>A0A1G8CEF6_9FLAO</name>
<dbReference type="EMBL" id="FNDQ01000004">
    <property type="protein sequence ID" value="SDH43864.1"/>
    <property type="molecule type" value="Genomic_DNA"/>
</dbReference>
<dbReference type="Proteomes" id="UP000243588">
    <property type="component" value="Unassembled WGS sequence"/>
</dbReference>
<protein>
    <recommendedName>
        <fullName evidence="2">GRAM domain-containing protein</fullName>
    </recommendedName>
</protein>
<dbReference type="AlphaFoldDB" id="A0A1G8CEF6"/>
<dbReference type="STRING" id="702745.SAMN05421818_1048"/>
<reference evidence="4" key="1">
    <citation type="submission" date="2016-10" db="EMBL/GenBank/DDBJ databases">
        <authorList>
            <person name="Varghese N."/>
            <person name="Submissions S."/>
        </authorList>
    </citation>
    <scope>NUCLEOTIDE SEQUENCE [LARGE SCALE GENOMIC DNA]</scope>
    <source>
        <strain evidence="4">DSM 23313</strain>
    </source>
</reference>
<gene>
    <name evidence="3" type="ORF">SAMN05421818_1048</name>
</gene>
<evidence type="ECO:0000313" key="3">
    <source>
        <dbReference type="EMBL" id="SDH43864.1"/>
    </source>
</evidence>
<dbReference type="Pfam" id="PF02893">
    <property type="entry name" value="GRAM"/>
    <property type="match status" value="1"/>
</dbReference>
<accession>A0A1G8CEF6</accession>
<dbReference type="Gene3D" id="2.30.29.30">
    <property type="entry name" value="Pleckstrin-homology domain (PH domain)/Phosphotyrosine-binding domain (PTB)"/>
    <property type="match status" value="1"/>
</dbReference>
<evidence type="ECO:0000259" key="2">
    <source>
        <dbReference type="Pfam" id="PF02893"/>
    </source>
</evidence>
<organism evidence="3 4">
    <name type="scientific">Myroides phaeus</name>
    <dbReference type="NCBI Taxonomy" id="702745"/>
    <lineage>
        <taxon>Bacteria</taxon>
        <taxon>Pseudomonadati</taxon>
        <taxon>Bacteroidota</taxon>
        <taxon>Flavobacteriia</taxon>
        <taxon>Flavobacteriales</taxon>
        <taxon>Flavobacteriaceae</taxon>
        <taxon>Myroides</taxon>
    </lineage>
</organism>
<feature type="transmembrane region" description="Helical" evidence="1">
    <location>
        <begin position="43"/>
        <end position="61"/>
    </location>
</feature>
<feature type="domain" description="GRAM" evidence="2">
    <location>
        <begin position="73"/>
        <end position="169"/>
    </location>
</feature>
<feature type="transmembrane region" description="Helical" evidence="1">
    <location>
        <begin position="12"/>
        <end position="37"/>
    </location>
</feature>
<evidence type="ECO:0000256" key="1">
    <source>
        <dbReference type="SAM" id="Phobius"/>
    </source>
</evidence>